<dbReference type="AlphaFoldDB" id="A0A326UC45"/>
<feature type="domain" description="Helix-turn-helix" evidence="1">
    <location>
        <begin position="13"/>
        <end position="66"/>
    </location>
</feature>
<proteinExistence type="predicted"/>
<name>A0A326UC45_THEHA</name>
<dbReference type="Gene3D" id="1.10.1660.10">
    <property type="match status" value="1"/>
</dbReference>
<dbReference type="RefSeq" id="WP_111317910.1">
    <property type="nucleotide sequence ID" value="NZ_BIFX01000001.1"/>
</dbReference>
<dbReference type="Proteomes" id="UP000248806">
    <property type="component" value="Unassembled WGS sequence"/>
</dbReference>
<gene>
    <name evidence="2" type="ORF">EI42_00237</name>
</gene>
<reference evidence="2 3" key="1">
    <citation type="submission" date="2018-06" db="EMBL/GenBank/DDBJ databases">
        <title>Genomic Encyclopedia of Archaeal and Bacterial Type Strains, Phase II (KMG-II): from individual species to whole genera.</title>
        <authorList>
            <person name="Goeker M."/>
        </authorList>
    </citation>
    <scope>NUCLEOTIDE SEQUENCE [LARGE SCALE GENOMIC DNA]</scope>
    <source>
        <strain evidence="2 3">ATCC BAA-1881</strain>
    </source>
</reference>
<evidence type="ECO:0000313" key="3">
    <source>
        <dbReference type="Proteomes" id="UP000248806"/>
    </source>
</evidence>
<dbReference type="InterPro" id="IPR010093">
    <property type="entry name" value="SinI_DNA-bd"/>
</dbReference>
<dbReference type="EMBL" id="QKUF01000001">
    <property type="protein sequence ID" value="PZW36067.1"/>
    <property type="molecule type" value="Genomic_DNA"/>
</dbReference>
<dbReference type="InterPro" id="IPR041657">
    <property type="entry name" value="HTH_17"/>
</dbReference>
<dbReference type="InterPro" id="IPR009061">
    <property type="entry name" value="DNA-bd_dom_put_sf"/>
</dbReference>
<dbReference type="NCBIfam" id="TIGR01764">
    <property type="entry name" value="excise"/>
    <property type="match status" value="1"/>
</dbReference>
<dbReference type="GO" id="GO:0003677">
    <property type="term" value="F:DNA binding"/>
    <property type="evidence" value="ECO:0007669"/>
    <property type="project" value="InterPro"/>
</dbReference>
<keyword evidence="3" id="KW-1185">Reference proteome</keyword>
<dbReference type="SUPFAM" id="SSF46955">
    <property type="entry name" value="Putative DNA-binding domain"/>
    <property type="match status" value="1"/>
</dbReference>
<comment type="caution">
    <text evidence="2">The sequence shown here is derived from an EMBL/GenBank/DDBJ whole genome shotgun (WGS) entry which is preliminary data.</text>
</comment>
<protein>
    <submittedName>
        <fullName evidence="2">Excisionase family DNA binding protein</fullName>
    </submittedName>
</protein>
<sequence>MQEYAEEKFEDEFLTVGEVAKILKVDPTTVRRWIRQGSLEAVPLPLKDGGVRRRHRIRRSALNSLLLDQEK</sequence>
<evidence type="ECO:0000313" key="2">
    <source>
        <dbReference type="EMBL" id="PZW36067.1"/>
    </source>
</evidence>
<accession>A0A326UC45</accession>
<dbReference type="OrthoDB" id="164861at2"/>
<dbReference type="Pfam" id="PF12728">
    <property type="entry name" value="HTH_17"/>
    <property type="match status" value="1"/>
</dbReference>
<evidence type="ECO:0000259" key="1">
    <source>
        <dbReference type="Pfam" id="PF12728"/>
    </source>
</evidence>
<organism evidence="2 3">
    <name type="scientific">Thermosporothrix hazakensis</name>
    <dbReference type="NCBI Taxonomy" id="644383"/>
    <lineage>
        <taxon>Bacteria</taxon>
        <taxon>Bacillati</taxon>
        <taxon>Chloroflexota</taxon>
        <taxon>Ktedonobacteria</taxon>
        <taxon>Ktedonobacterales</taxon>
        <taxon>Thermosporotrichaceae</taxon>
        <taxon>Thermosporothrix</taxon>
    </lineage>
</organism>